<evidence type="ECO:0000313" key="3">
    <source>
        <dbReference type="EMBL" id="QHT22490.1"/>
    </source>
</evidence>
<protein>
    <recommendedName>
        <fullName evidence="2">RING-type domain-containing protein</fullName>
    </recommendedName>
</protein>
<dbReference type="EMBL" id="MN739710">
    <property type="protein sequence ID" value="QHT22490.1"/>
    <property type="molecule type" value="Genomic_DNA"/>
</dbReference>
<reference evidence="3" key="1">
    <citation type="journal article" date="2020" name="Nature">
        <title>Giant virus diversity and host interactions through global metagenomics.</title>
        <authorList>
            <person name="Schulz F."/>
            <person name="Roux S."/>
            <person name="Paez-Espino D."/>
            <person name="Jungbluth S."/>
            <person name="Walsh D.A."/>
            <person name="Denef V.J."/>
            <person name="McMahon K.D."/>
            <person name="Konstantinidis K.T."/>
            <person name="Eloe-Fadrosh E.A."/>
            <person name="Kyrpides N.C."/>
            <person name="Woyke T."/>
        </authorList>
    </citation>
    <scope>NUCLEOTIDE SEQUENCE</scope>
    <source>
        <strain evidence="3">GVMAG-M-3300023179-111</strain>
    </source>
</reference>
<proteinExistence type="predicted"/>
<evidence type="ECO:0000259" key="2">
    <source>
        <dbReference type="PROSITE" id="PS50089"/>
    </source>
</evidence>
<organism evidence="3">
    <name type="scientific">viral metagenome</name>
    <dbReference type="NCBI Taxonomy" id="1070528"/>
    <lineage>
        <taxon>unclassified sequences</taxon>
        <taxon>metagenomes</taxon>
        <taxon>organismal metagenomes</taxon>
    </lineage>
</organism>
<accession>A0A6C0E1K5</accession>
<evidence type="ECO:0000256" key="1">
    <source>
        <dbReference type="SAM" id="MobiDB-lite"/>
    </source>
</evidence>
<feature type="region of interest" description="Disordered" evidence="1">
    <location>
        <begin position="134"/>
        <end position="171"/>
    </location>
</feature>
<sequence length="171" mass="20032">MERNNSNCKICGHLCENTNSNKCIQCNNFFHTECIKSEKNNNYKCNICKGIEINNFQIENRKCDLCKKEYEFKINCKVNKTKITMTKNNEKYCESCYIFIQSIPNPYVSENEDVLTFSLSPTLRALSIPDDEILTPKGEEEKKKDGKKKKSKRLSTKRKKSLKYKSNTRKK</sequence>
<name>A0A6C0E1K5_9ZZZZ</name>
<feature type="compositionally biased region" description="Basic residues" evidence="1">
    <location>
        <begin position="145"/>
        <end position="171"/>
    </location>
</feature>
<dbReference type="PROSITE" id="PS50089">
    <property type="entry name" value="ZF_RING_2"/>
    <property type="match status" value="1"/>
</dbReference>
<feature type="domain" description="RING-type" evidence="2">
    <location>
        <begin position="8"/>
        <end position="49"/>
    </location>
</feature>
<dbReference type="InterPro" id="IPR001841">
    <property type="entry name" value="Znf_RING"/>
</dbReference>
<dbReference type="AlphaFoldDB" id="A0A6C0E1K5"/>